<proteinExistence type="predicted"/>
<reference evidence="1" key="1">
    <citation type="submission" date="2021-08" db="EMBL/GenBank/DDBJ databases">
        <title>The first chromosome-level gecko genome reveals the dynamic sex chromosomes of Neotropical dwarf geckos (Sphaerodactylidae: Sphaerodactylus).</title>
        <authorList>
            <person name="Pinto B.J."/>
            <person name="Keating S.E."/>
            <person name="Gamble T."/>
        </authorList>
    </citation>
    <scope>NUCLEOTIDE SEQUENCE</scope>
    <source>
        <strain evidence="1">TG3544</strain>
    </source>
</reference>
<protein>
    <submittedName>
        <fullName evidence="1">Uncharacterized protein</fullName>
    </submittedName>
</protein>
<sequence>MGRLYGRAQAAAFPTSFPSPRGTSASGLCRWWKAPGKPKEPPVGPSWAGGLRERGEASSPFPSEGASLKGAARGRGLGKGRGLGQVTSQHVNAGDAGKAFQGGWT</sequence>
<dbReference type="EMBL" id="CM037630">
    <property type="protein sequence ID" value="KAH7987402.1"/>
    <property type="molecule type" value="Genomic_DNA"/>
</dbReference>
<name>A0ACB8E5I2_9SAUR</name>
<accession>A0ACB8E5I2</accession>
<gene>
    <name evidence="1" type="ORF">K3G42_004524</name>
</gene>
<dbReference type="Proteomes" id="UP000827872">
    <property type="component" value="Linkage Group LG17"/>
</dbReference>
<evidence type="ECO:0000313" key="1">
    <source>
        <dbReference type="EMBL" id="KAH7987402.1"/>
    </source>
</evidence>
<evidence type="ECO:0000313" key="2">
    <source>
        <dbReference type="Proteomes" id="UP000827872"/>
    </source>
</evidence>
<keyword evidence="2" id="KW-1185">Reference proteome</keyword>
<organism evidence="1 2">
    <name type="scientific">Sphaerodactylus townsendi</name>
    <dbReference type="NCBI Taxonomy" id="933632"/>
    <lineage>
        <taxon>Eukaryota</taxon>
        <taxon>Metazoa</taxon>
        <taxon>Chordata</taxon>
        <taxon>Craniata</taxon>
        <taxon>Vertebrata</taxon>
        <taxon>Euteleostomi</taxon>
        <taxon>Lepidosauria</taxon>
        <taxon>Squamata</taxon>
        <taxon>Bifurcata</taxon>
        <taxon>Gekkota</taxon>
        <taxon>Sphaerodactylidae</taxon>
        <taxon>Sphaerodactylus</taxon>
    </lineage>
</organism>
<comment type="caution">
    <text evidence="1">The sequence shown here is derived from an EMBL/GenBank/DDBJ whole genome shotgun (WGS) entry which is preliminary data.</text>
</comment>